<keyword evidence="3" id="KW-0808">Transferase</keyword>
<feature type="domain" description="DNA methylase N-4/N-6" evidence="6">
    <location>
        <begin position="28"/>
        <end position="384"/>
    </location>
</feature>
<dbReference type="InterPro" id="IPR002295">
    <property type="entry name" value="N4/N6-MTase_EcoPI_Mod-like"/>
</dbReference>
<dbReference type="GO" id="GO:0003677">
    <property type="term" value="F:DNA binding"/>
    <property type="evidence" value="ECO:0007669"/>
    <property type="project" value="InterPro"/>
</dbReference>
<dbReference type="GO" id="GO:0032259">
    <property type="term" value="P:methylation"/>
    <property type="evidence" value="ECO:0007669"/>
    <property type="project" value="UniProtKB-KW"/>
</dbReference>
<gene>
    <name evidence="7" type="ORF">UFOVP1229_75</name>
</gene>
<dbReference type="PROSITE" id="PS00092">
    <property type="entry name" value="N6_MTASE"/>
    <property type="match status" value="1"/>
</dbReference>
<organism evidence="7">
    <name type="scientific">uncultured Caudovirales phage</name>
    <dbReference type="NCBI Taxonomy" id="2100421"/>
    <lineage>
        <taxon>Viruses</taxon>
        <taxon>Duplodnaviria</taxon>
        <taxon>Heunggongvirae</taxon>
        <taxon>Uroviricota</taxon>
        <taxon>Caudoviricetes</taxon>
        <taxon>Peduoviridae</taxon>
        <taxon>Maltschvirus</taxon>
        <taxon>Maltschvirus maltsch</taxon>
    </lineage>
</organism>
<dbReference type="CDD" id="cd02440">
    <property type="entry name" value="AdoMet_MTases"/>
    <property type="match status" value="1"/>
</dbReference>
<dbReference type="EMBL" id="LR797178">
    <property type="protein sequence ID" value="CAB4191658.1"/>
    <property type="molecule type" value="Genomic_DNA"/>
</dbReference>
<evidence type="ECO:0000259" key="6">
    <source>
        <dbReference type="Pfam" id="PF01555"/>
    </source>
</evidence>
<evidence type="ECO:0000256" key="3">
    <source>
        <dbReference type="ARBA" id="ARBA00022679"/>
    </source>
</evidence>
<dbReference type="InterPro" id="IPR029063">
    <property type="entry name" value="SAM-dependent_MTases_sf"/>
</dbReference>
<protein>
    <submittedName>
        <fullName evidence="7">AdoMet_MTases domain containing protein</fullName>
    </submittedName>
</protein>
<reference evidence="7" key="1">
    <citation type="submission" date="2020-05" db="EMBL/GenBank/DDBJ databases">
        <authorList>
            <person name="Chiriac C."/>
            <person name="Salcher M."/>
            <person name="Ghai R."/>
            <person name="Kavagutti S V."/>
        </authorList>
    </citation>
    <scope>NUCLEOTIDE SEQUENCE</scope>
</reference>
<dbReference type="PRINTS" id="PR00506">
    <property type="entry name" value="D21N6MTFRASE"/>
</dbReference>
<dbReference type="Pfam" id="PF01555">
    <property type="entry name" value="N6_N4_Mtase"/>
    <property type="match status" value="1"/>
</dbReference>
<evidence type="ECO:0000313" key="7">
    <source>
        <dbReference type="EMBL" id="CAB4191658.1"/>
    </source>
</evidence>
<proteinExistence type="inferred from homology"/>
<evidence type="ECO:0000256" key="1">
    <source>
        <dbReference type="ARBA" id="ARBA00006594"/>
    </source>
</evidence>
<dbReference type="Gene3D" id="3.40.50.150">
    <property type="entry name" value="Vaccinia Virus protein VP39"/>
    <property type="match status" value="1"/>
</dbReference>
<comment type="similarity">
    <text evidence="1">Belongs to the N(4)/N(6)-methyltransferase family.</text>
</comment>
<evidence type="ECO:0000256" key="5">
    <source>
        <dbReference type="SAM" id="MobiDB-lite"/>
    </source>
</evidence>
<feature type="region of interest" description="Disordered" evidence="5">
    <location>
        <begin position="278"/>
        <end position="298"/>
    </location>
</feature>
<name>A0A6J5RD03_9CAUD</name>
<dbReference type="InterPro" id="IPR002941">
    <property type="entry name" value="DNA_methylase_N4/N6"/>
</dbReference>
<keyword evidence="4" id="KW-0949">S-adenosyl-L-methionine</keyword>
<dbReference type="SUPFAM" id="SSF53335">
    <property type="entry name" value="S-adenosyl-L-methionine-dependent methyltransferases"/>
    <property type="match status" value="1"/>
</dbReference>
<evidence type="ECO:0000256" key="2">
    <source>
        <dbReference type="ARBA" id="ARBA00022603"/>
    </source>
</evidence>
<accession>A0A6J5RD03</accession>
<sequence>MREAQIGNCRLIHGDCLHVLPELDEDSVDTIITDPPYGLSFMGRDWDHGIPGVPFWEAALRVAKPGAMLLAFGGTRTFHRLACAIEDAGWELRDTIMYVYGTGFPKSLDISKAIDKAAGVERAVIGSGVGRTGSSAQPNGSSFSDDSYQWPGQYDITAPATDAAKTWSGYGTALKPAFEPIIVAMKPIDGTFANNAIKHGVAGLNIDGSRIELNGDYKCGANGRPSQTGLGDNYDPYTANRPSNIGRFPANLIHDGSDEVVSMFPSSASSNNQAGIAVARSGEPSQDRRYTDSGGTNFAAKPGARRIDGGSAARFFYCAKASSSERGDFNTHPTVKPLALMEYLCKLTKTPTGGTVLDMFMGSGSTGVACVNTGRSFVGIEREDTTEQPFFTITTKRIQDAVLESLKPKSRDLFGDDE</sequence>
<evidence type="ECO:0000256" key="4">
    <source>
        <dbReference type="ARBA" id="ARBA00022691"/>
    </source>
</evidence>
<keyword evidence="2" id="KW-0489">Methyltransferase</keyword>
<dbReference type="InterPro" id="IPR002052">
    <property type="entry name" value="DNA_methylase_N6_adenine_CS"/>
</dbReference>
<dbReference type="GO" id="GO:0008170">
    <property type="term" value="F:N-methyltransferase activity"/>
    <property type="evidence" value="ECO:0007669"/>
    <property type="project" value="InterPro"/>
</dbReference>